<dbReference type="PANTHER" id="PTHR40465:SF1">
    <property type="entry name" value="DUF6534 DOMAIN-CONTAINING PROTEIN"/>
    <property type="match status" value="1"/>
</dbReference>
<gene>
    <name evidence="4" type="ORF">PNOK_0150800</name>
</gene>
<protein>
    <recommendedName>
        <fullName evidence="3">DUF6534 domain-containing protein</fullName>
    </recommendedName>
</protein>
<evidence type="ECO:0000313" key="5">
    <source>
        <dbReference type="Proteomes" id="UP000217199"/>
    </source>
</evidence>
<name>A0A286UPL8_9AGAM</name>
<dbReference type="STRING" id="2282107.A0A286UPL8"/>
<evidence type="ECO:0000313" key="4">
    <source>
        <dbReference type="EMBL" id="PAV21551.1"/>
    </source>
</evidence>
<feature type="region of interest" description="Disordered" evidence="1">
    <location>
        <begin position="264"/>
        <end position="292"/>
    </location>
</feature>
<dbReference type="Pfam" id="PF20152">
    <property type="entry name" value="DUF6534"/>
    <property type="match status" value="1"/>
</dbReference>
<evidence type="ECO:0000256" key="2">
    <source>
        <dbReference type="SAM" id="Phobius"/>
    </source>
</evidence>
<keyword evidence="5" id="KW-1185">Reference proteome</keyword>
<feature type="compositionally biased region" description="Polar residues" evidence="1">
    <location>
        <begin position="283"/>
        <end position="292"/>
    </location>
</feature>
<feature type="transmembrane region" description="Helical" evidence="2">
    <location>
        <begin position="51"/>
        <end position="72"/>
    </location>
</feature>
<evidence type="ECO:0000259" key="3">
    <source>
        <dbReference type="Pfam" id="PF20152"/>
    </source>
</evidence>
<organism evidence="4 5">
    <name type="scientific">Pyrrhoderma noxium</name>
    <dbReference type="NCBI Taxonomy" id="2282107"/>
    <lineage>
        <taxon>Eukaryota</taxon>
        <taxon>Fungi</taxon>
        <taxon>Dikarya</taxon>
        <taxon>Basidiomycota</taxon>
        <taxon>Agaricomycotina</taxon>
        <taxon>Agaricomycetes</taxon>
        <taxon>Hymenochaetales</taxon>
        <taxon>Hymenochaetaceae</taxon>
        <taxon>Pyrrhoderma</taxon>
    </lineage>
</organism>
<reference evidence="4 5" key="1">
    <citation type="journal article" date="2017" name="Mol. Ecol.">
        <title>Comparative and population genomic landscape of Phellinus noxius: A hypervariable fungus causing root rot in trees.</title>
        <authorList>
            <person name="Chung C.L."/>
            <person name="Lee T.J."/>
            <person name="Akiba M."/>
            <person name="Lee H.H."/>
            <person name="Kuo T.H."/>
            <person name="Liu D."/>
            <person name="Ke H.M."/>
            <person name="Yokoi T."/>
            <person name="Roa M.B."/>
            <person name="Lu M.J."/>
            <person name="Chang Y.Y."/>
            <person name="Ann P.J."/>
            <person name="Tsai J.N."/>
            <person name="Chen C.Y."/>
            <person name="Tzean S.S."/>
            <person name="Ota Y."/>
            <person name="Hattori T."/>
            <person name="Sahashi N."/>
            <person name="Liou R.F."/>
            <person name="Kikuchi T."/>
            <person name="Tsai I.J."/>
        </authorList>
    </citation>
    <scope>NUCLEOTIDE SEQUENCE [LARGE SCALE GENOMIC DNA]</scope>
    <source>
        <strain evidence="4 5">FFPRI411160</strain>
    </source>
</reference>
<feature type="domain" description="DUF6534" evidence="3">
    <location>
        <begin position="169"/>
        <end position="255"/>
    </location>
</feature>
<dbReference type="PANTHER" id="PTHR40465">
    <property type="entry name" value="CHROMOSOME 1, WHOLE GENOME SHOTGUN SEQUENCE"/>
    <property type="match status" value="1"/>
</dbReference>
<evidence type="ECO:0000256" key="1">
    <source>
        <dbReference type="SAM" id="MobiDB-lite"/>
    </source>
</evidence>
<comment type="caution">
    <text evidence="4">The sequence shown here is derived from an EMBL/GenBank/DDBJ whole genome shotgun (WGS) entry which is preliminary data.</text>
</comment>
<dbReference type="InterPro" id="IPR045339">
    <property type="entry name" value="DUF6534"/>
</dbReference>
<dbReference type="OrthoDB" id="2536347at2759"/>
<feature type="transmembrane region" description="Helical" evidence="2">
    <location>
        <begin position="163"/>
        <end position="184"/>
    </location>
</feature>
<accession>A0A286UPL8</accession>
<feature type="transmembrane region" description="Helical" evidence="2">
    <location>
        <begin position="92"/>
        <end position="111"/>
    </location>
</feature>
<proteinExistence type="predicted"/>
<feature type="transmembrane region" description="Helical" evidence="2">
    <location>
        <begin position="20"/>
        <end position="39"/>
    </location>
</feature>
<sequence length="327" mass="35524">MADSQQPIDTTPIAAPLLLGYMFNWALYGILSVQVYIYHLAFKKDGKYTRAFVYTLYAVETAQTIIATNDAFNTYARNFGKIEILSLVQNVWLSVPVLTGIVSSAVQLYYARRIYSLSDSLPLGLLVASIALLQGSSAIATGAKAHQIGNFVDLEAKSYLVTSIWLIGSAACDVLIAGSMTFLLVRRDTGMQRTHEIITRLVRLVVETGSLTATTAIVDAILFLAQPGQSYHVCAALTLAKLYSNSLLVLFNSRSRVVSLQSQNSTSQGSYGLGNINRRGLSENRSPPATTLSTTIHVHEESFLDTDSMPMDSLTHIKAKGLTDSAV</sequence>
<keyword evidence="2" id="KW-0472">Membrane</keyword>
<dbReference type="Proteomes" id="UP000217199">
    <property type="component" value="Unassembled WGS sequence"/>
</dbReference>
<dbReference type="EMBL" id="NBII01000002">
    <property type="protein sequence ID" value="PAV21551.1"/>
    <property type="molecule type" value="Genomic_DNA"/>
</dbReference>
<keyword evidence="2" id="KW-1133">Transmembrane helix</keyword>
<keyword evidence="2" id="KW-0812">Transmembrane</keyword>
<dbReference type="AlphaFoldDB" id="A0A286UPL8"/>
<feature type="transmembrane region" description="Helical" evidence="2">
    <location>
        <begin position="123"/>
        <end position="143"/>
    </location>
</feature>
<dbReference type="InParanoid" id="A0A286UPL8"/>